<name>A0A8H6VWW4_MYCCL</name>
<dbReference type="InterPro" id="IPR011009">
    <property type="entry name" value="Kinase-like_dom_sf"/>
</dbReference>
<organism evidence="2 3">
    <name type="scientific">Mycena chlorophos</name>
    <name type="common">Agaric fungus</name>
    <name type="synonym">Agaricus chlorophos</name>
    <dbReference type="NCBI Taxonomy" id="658473"/>
    <lineage>
        <taxon>Eukaryota</taxon>
        <taxon>Fungi</taxon>
        <taxon>Dikarya</taxon>
        <taxon>Basidiomycota</taxon>
        <taxon>Agaricomycotina</taxon>
        <taxon>Agaricomycetes</taxon>
        <taxon>Agaricomycetidae</taxon>
        <taxon>Agaricales</taxon>
        <taxon>Marasmiineae</taxon>
        <taxon>Mycenaceae</taxon>
        <taxon>Mycena</taxon>
    </lineage>
</organism>
<evidence type="ECO:0000256" key="1">
    <source>
        <dbReference type="SAM" id="MobiDB-lite"/>
    </source>
</evidence>
<dbReference type="AlphaFoldDB" id="A0A8H6VWW4"/>
<reference evidence="2" key="1">
    <citation type="submission" date="2020-05" db="EMBL/GenBank/DDBJ databases">
        <title>Mycena genomes resolve the evolution of fungal bioluminescence.</title>
        <authorList>
            <person name="Tsai I.J."/>
        </authorList>
    </citation>
    <scope>NUCLEOTIDE SEQUENCE</scope>
    <source>
        <strain evidence="2">110903Hualien_Pintung</strain>
    </source>
</reference>
<accession>A0A8H6VWW4</accession>
<sequence>MANKPRYSGNTYVTPYEGPVLHPLQPSLQAADAQLDQYIIETYFPNGLPTPNDLYEGKLHFMKIDALSLPPTITTLHQFKAHAKQVTGANLRGTFALLGAPEVIVYFERVETNAQQRLLTAPFPPNATAPSKVAAGGAPLREAISSPASRVHGVYPVAFDTSDPLNPRRTTLETAHCASHAEPLAEMWIDLKKIHGLTEKELSKLIQEIHGASEIEVLNAAEAFLNAQNHDYGPGEPGFRAVIAPLFQKLLGLASDVQIAEYQSEPKGARTDIVTMVHDRLGLQTEIKLSFGAGDPSIQAVASVVRHARIHESGSEEPIISLTMGLRARSVIEIGHVFAARYQNPGEREESAWVAALDDTLSLSPVSTAGIQSDLDCLRLACSLGRVGQTLERIYTLCRDLEHLPPVAPSVFPHRMYQGVQLSGTLGIPRLLRKNDMNIFQTTWNDGTKDREVVVKMFPATTYGLESHLKAADDKLAPEIIFQGKLLEKYETGWSICVMEYISPTQKLSMAHIESLKCIPKRLKALGLIHGDLRLPNILFLAEGRVMIVDWNCASGPSLDSRSRYPRNINPAADWVEGVVAGAPIEAAHDYAQISRLVKMLEDKMVDGELDIAELEGQGIRGTGISRSVPSRKSKGGRGKRRVYGDDMDVDSEQP</sequence>
<evidence type="ECO:0000313" key="2">
    <source>
        <dbReference type="EMBL" id="KAF7293133.1"/>
    </source>
</evidence>
<keyword evidence="3" id="KW-1185">Reference proteome</keyword>
<evidence type="ECO:0000313" key="3">
    <source>
        <dbReference type="Proteomes" id="UP000613580"/>
    </source>
</evidence>
<dbReference type="EMBL" id="JACAZE010000021">
    <property type="protein sequence ID" value="KAF7293133.1"/>
    <property type="molecule type" value="Genomic_DNA"/>
</dbReference>
<dbReference type="SUPFAM" id="SSF56112">
    <property type="entry name" value="Protein kinase-like (PK-like)"/>
    <property type="match status" value="1"/>
</dbReference>
<proteinExistence type="predicted"/>
<protein>
    <recommendedName>
        <fullName evidence="4">Protein kinase domain-containing protein</fullName>
    </recommendedName>
</protein>
<comment type="caution">
    <text evidence="2">The sequence shown here is derived from an EMBL/GenBank/DDBJ whole genome shotgun (WGS) entry which is preliminary data.</text>
</comment>
<gene>
    <name evidence="2" type="ORF">HMN09_01191300</name>
</gene>
<feature type="region of interest" description="Disordered" evidence="1">
    <location>
        <begin position="622"/>
        <end position="655"/>
    </location>
</feature>
<dbReference type="OrthoDB" id="3261131at2759"/>
<dbReference type="Proteomes" id="UP000613580">
    <property type="component" value="Unassembled WGS sequence"/>
</dbReference>
<evidence type="ECO:0008006" key="4">
    <source>
        <dbReference type="Google" id="ProtNLM"/>
    </source>
</evidence>
<feature type="compositionally biased region" description="Acidic residues" evidence="1">
    <location>
        <begin position="646"/>
        <end position="655"/>
    </location>
</feature>
<feature type="compositionally biased region" description="Basic residues" evidence="1">
    <location>
        <begin position="630"/>
        <end position="642"/>
    </location>
</feature>